<dbReference type="Pfam" id="PF02086">
    <property type="entry name" value="MethyltransfD12"/>
    <property type="match status" value="1"/>
</dbReference>
<comment type="similarity">
    <text evidence="1">Belongs to the N(4)/N(6)-methyltransferase family.</text>
</comment>
<dbReference type="Proteomes" id="UP000024439">
    <property type="component" value="Segment"/>
</dbReference>
<keyword evidence="8" id="KW-1185">Reference proteome</keyword>
<dbReference type="GeneID" id="19485181"/>
<accession>A0A023ZTY9</accession>
<dbReference type="KEGG" id="vg:19485181"/>
<dbReference type="InterPro" id="IPR029063">
    <property type="entry name" value="SAM-dependent_MTases_sf"/>
</dbReference>
<name>A0A023ZTY9_9CAUD</name>
<organism evidence="7 8">
    <name type="scientific">Escherichia phage vB_EcoM_112</name>
    <dbReference type="NCBI Taxonomy" id="1495285"/>
    <lineage>
        <taxon>Viruses</taxon>
        <taxon>Duplodnaviria</taxon>
        <taxon>Heunggongvirae</taxon>
        <taxon>Uroviricota</taxon>
        <taxon>Caudoviricetes</taxon>
        <taxon>Pantevenvirales</taxon>
        <taxon>Straboviridae</taxon>
        <taxon>Tevenvirinae</taxon>
        <taxon>Tequatrovirus</taxon>
        <taxon>Tequatrovirus e112</taxon>
    </lineage>
</organism>
<dbReference type="RefSeq" id="YP_009030638.1">
    <property type="nucleotide sequence ID" value="NC_024125.2"/>
</dbReference>
<dbReference type="Gene3D" id="3.40.50.150">
    <property type="entry name" value="Vaccinia Virus protein VP39"/>
    <property type="match status" value="1"/>
</dbReference>
<dbReference type="REBASE" id="88043">
    <property type="entry name" value="M.Eph11ORF9P"/>
</dbReference>
<dbReference type="PANTHER" id="PTHR30481">
    <property type="entry name" value="DNA ADENINE METHYLASE"/>
    <property type="match status" value="1"/>
</dbReference>
<dbReference type="GO" id="GO:1904047">
    <property type="term" value="F:S-adenosyl-L-methionine binding"/>
    <property type="evidence" value="ECO:0007669"/>
    <property type="project" value="TreeGrafter"/>
</dbReference>
<dbReference type="GO" id="GO:0009007">
    <property type="term" value="F:site-specific DNA-methyltransferase (adenine-specific) activity"/>
    <property type="evidence" value="ECO:0007669"/>
    <property type="project" value="UniProtKB-EC"/>
</dbReference>
<dbReference type="GO" id="GO:0006298">
    <property type="term" value="P:mismatch repair"/>
    <property type="evidence" value="ECO:0007669"/>
    <property type="project" value="TreeGrafter"/>
</dbReference>
<evidence type="ECO:0000256" key="5">
    <source>
        <dbReference type="ARBA" id="ARBA00022691"/>
    </source>
</evidence>
<evidence type="ECO:0000256" key="4">
    <source>
        <dbReference type="ARBA" id="ARBA00022679"/>
    </source>
</evidence>
<dbReference type="Gene3D" id="1.10.1020.10">
    <property type="entry name" value="Adenine-specific Methyltransferase, Domain 2"/>
    <property type="match status" value="1"/>
</dbReference>
<gene>
    <name evidence="7" type="ORF">e112_033</name>
</gene>
<dbReference type="PROSITE" id="PS00092">
    <property type="entry name" value="N6_MTASE"/>
    <property type="match status" value="1"/>
</dbReference>
<dbReference type="EC" id="2.1.1.72" evidence="2"/>
<keyword evidence="4" id="KW-0808">Transferase</keyword>
<dbReference type="SMR" id="A0A023ZTY9"/>
<evidence type="ECO:0000313" key="8">
    <source>
        <dbReference type="Proteomes" id="UP000024439"/>
    </source>
</evidence>
<dbReference type="GO" id="GO:0009307">
    <property type="term" value="P:DNA restriction-modification system"/>
    <property type="evidence" value="ECO:0007669"/>
    <property type="project" value="InterPro"/>
</dbReference>
<dbReference type="InterPro" id="IPR023095">
    <property type="entry name" value="Ade_MeTrfase_dom_2"/>
</dbReference>
<dbReference type="SUPFAM" id="SSF53335">
    <property type="entry name" value="S-adenosyl-L-methionine-dependent methyltransferases"/>
    <property type="match status" value="1"/>
</dbReference>
<evidence type="ECO:0000256" key="3">
    <source>
        <dbReference type="ARBA" id="ARBA00022603"/>
    </source>
</evidence>
<evidence type="ECO:0000313" key="7">
    <source>
        <dbReference type="EMBL" id="AHY83231.1"/>
    </source>
</evidence>
<keyword evidence="5" id="KW-0949">S-adenosyl-L-methionine</keyword>
<proteinExistence type="inferred from homology"/>
<dbReference type="GO" id="GO:0043565">
    <property type="term" value="F:sequence-specific DNA binding"/>
    <property type="evidence" value="ECO:0007669"/>
    <property type="project" value="TreeGrafter"/>
</dbReference>
<dbReference type="GO" id="GO:0032259">
    <property type="term" value="P:methylation"/>
    <property type="evidence" value="ECO:0007669"/>
    <property type="project" value="UniProtKB-KW"/>
</dbReference>
<dbReference type="PRINTS" id="PR00505">
    <property type="entry name" value="D12N6MTFRASE"/>
</dbReference>
<reference evidence="7 8" key="1">
    <citation type="submission" date="2014-10" db="EMBL/GenBank/DDBJ databases">
        <title>Complete genome sequence of e11/2, a T-even type bacteriophage specific for E. coli O157:H7.</title>
        <authorList>
            <person name="Coffey B."/>
            <person name="Ross P."/>
            <person name="O'Flynn G."/>
            <person name="O'Sullivan O."/>
            <person name="Casey A."/>
            <person name="Callanan M."/>
            <person name="Coffey A."/>
            <person name="McAuliffe O."/>
        </authorList>
    </citation>
    <scope>NUCLEOTIDE SEQUENCE [LARGE SCALE GENOMIC DNA]</scope>
</reference>
<dbReference type="InterPro" id="IPR012263">
    <property type="entry name" value="M_m6A_EcoRV"/>
</dbReference>
<dbReference type="InterPro" id="IPR012327">
    <property type="entry name" value="MeTrfase_D12"/>
</dbReference>
<dbReference type="InterPro" id="IPR002052">
    <property type="entry name" value="DNA_methylase_N6_adenine_CS"/>
</dbReference>
<sequence>MLGAIAYTGNKQSLLPELKPHFPKYDRFVDLFCGGLSVSLNVNGPVLANDIQEPIIEMYKRLINVSWDDVLKVIKQYKLSKTSKEEFLKLREDYNKTRDPLLLYVLHFHGFSNMIRINDKGNFTTPFGKRTINKNSEKRFNHFKQNCDKIIFSSLHFKDVKILDGDFVYVDPPYLITVADYNKFWSEEEEKDLLNLLDSLNDRGIKFGLSNVLEHHGKENTLLKEWSKKYNVKHLNKKYVFNIYHSKEKNGTDEVYIFN</sequence>
<evidence type="ECO:0000256" key="2">
    <source>
        <dbReference type="ARBA" id="ARBA00011900"/>
    </source>
</evidence>
<dbReference type="NCBIfam" id="TIGR00571">
    <property type="entry name" value="dam"/>
    <property type="match status" value="1"/>
</dbReference>
<dbReference type="PANTHER" id="PTHR30481:SF3">
    <property type="entry name" value="DNA ADENINE METHYLASE"/>
    <property type="match status" value="1"/>
</dbReference>
<dbReference type="EMBL" id="KJ668714">
    <property type="protein sequence ID" value="AHY83231.1"/>
    <property type="molecule type" value="Genomic_DNA"/>
</dbReference>
<keyword evidence="3 7" id="KW-0489">Methyltransferase</keyword>
<protein>
    <recommendedName>
        <fullName evidence="2">site-specific DNA-methyltransferase (adenine-specific)</fullName>
        <ecNumber evidence="2">2.1.1.72</ecNumber>
    </recommendedName>
</protein>
<evidence type="ECO:0000256" key="6">
    <source>
        <dbReference type="ARBA" id="ARBA00047942"/>
    </source>
</evidence>
<evidence type="ECO:0000256" key="1">
    <source>
        <dbReference type="ARBA" id="ARBA00006594"/>
    </source>
</evidence>
<dbReference type="PIRSF" id="PIRSF000398">
    <property type="entry name" value="M_m6A_EcoRV"/>
    <property type="match status" value="1"/>
</dbReference>
<comment type="catalytic activity">
    <reaction evidence="6">
        <text>a 2'-deoxyadenosine in DNA + S-adenosyl-L-methionine = an N(6)-methyl-2'-deoxyadenosine in DNA + S-adenosyl-L-homocysteine + H(+)</text>
        <dbReference type="Rhea" id="RHEA:15197"/>
        <dbReference type="Rhea" id="RHEA-COMP:12418"/>
        <dbReference type="Rhea" id="RHEA-COMP:12419"/>
        <dbReference type="ChEBI" id="CHEBI:15378"/>
        <dbReference type="ChEBI" id="CHEBI:57856"/>
        <dbReference type="ChEBI" id="CHEBI:59789"/>
        <dbReference type="ChEBI" id="CHEBI:90615"/>
        <dbReference type="ChEBI" id="CHEBI:90616"/>
        <dbReference type="EC" id="2.1.1.72"/>
    </reaction>
</comment>